<feature type="compositionally biased region" description="Gly residues" evidence="1">
    <location>
        <begin position="55"/>
        <end position="67"/>
    </location>
</feature>
<comment type="caution">
    <text evidence="3">The sequence shown here is derived from an EMBL/GenBank/DDBJ whole genome shotgun (WGS) entry which is preliminary data.</text>
</comment>
<sequence>MEETNMVHARRLAVAALVALSLSAAAGGSVYASDPKHETSGDPNPKVRALTNGDPHGGSGGGGDPVG</sequence>
<name>A0A917X2U2_9ACTN</name>
<feature type="signal peptide" evidence="2">
    <location>
        <begin position="1"/>
        <end position="26"/>
    </location>
</feature>
<feature type="chain" id="PRO_5039681270" evidence="2">
    <location>
        <begin position="27"/>
        <end position="67"/>
    </location>
</feature>
<evidence type="ECO:0000313" key="4">
    <source>
        <dbReference type="Proteomes" id="UP000642070"/>
    </source>
</evidence>
<organism evidence="3 4">
    <name type="scientific">Dactylosporangium sucinum</name>
    <dbReference type="NCBI Taxonomy" id="1424081"/>
    <lineage>
        <taxon>Bacteria</taxon>
        <taxon>Bacillati</taxon>
        <taxon>Actinomycetota</taxon>
        <taxon>Actinomycetes</taxon>
        <taxon>Micromonosporales</taxon>
        <taxon>Micromonosporaceae</taxon>
        <taxon>Dactylosporangium</taxon>
    </lineage>
</organism>
<evidence type="ECO:0000256" key="1">
    <source>
        <dbReference type="SAM" id="MobiDB-lite"/>
    </source>
</evidence>
<gene>
    <name evidence="3" type="ORF">GCM10007977_075940</name>
</gene>
<keyword evidence="2" id="KW-0732">Signal</keyword>
<dbReference type="EMBL" id="BMPI01000048">
    <property type="protein sequence ID" value="GGM63148.1"/>
    <property type="molecule type" value="Genomic_DNA"/>
</dbReference>
<evidence type="ECO:0000313" key="3">
    <source>
        <dbReference type="EMBL" id="GGM63148.1"/>
    </source>
</evidence>
<protein>
    <submittedName>
        <fullName evidence="3">Uncharacterized protein</fullName>
    </submittedName>
</protein>
<dbReference type="Proteomes" id="UP000642070">
    <property type="component" value="Unassembled WGS sequence"/>
</dbReference>
<evidence type="ECO:0000256" key="2">
    <source>
        <dbReference type="SAM" id="SignalP"/>
    </source>
</evidence>
<dbReference type="AlphaFoldDB" id="A0A917X2U2"/>
<keyword evidence="4" id="KW-1185">Reference proteome</keyword>
<feature type="region of interest" description="Disordered" evidence="1">
    <location>
        <begin position="28"/>
        <end position="67"/>
    </location>
</feature>
<proteinExistence type="predicted"/>
<reference evidence="3" key="2">
    <citation type="submission" date="2020-09" db="EMBL/GenBank/DDBJ databases">
        <authorList>
            <person name="Sun Q."/>
            <person name="Ohkuma M."/>
        </authorList>
    </citation>
    <scope>NUCLEOTIDE SEQUENCE</scope>
    <source>
        <strain evidence="3">JCM 19831</strain>
    </source>
</reference>
<reference evidence="3" key="1">
    <citation type="journal article" date="2014" name="Int. J. Syst. Evol. Microbiol.">
        <title>Complete genome sequence of Corynebacterium casei LMG S-19264T (=DSM 44701T), isolated from a smear-ripened cheese.</title>
        <authorList>
            <consortium name="US DOE Joint Genome Institute (JGI-PGF)"/>
            <person name="Walter F."/>
            <person name="Albersmeier A."/>
            <person name="Kalinowski J."/>
            <person name="Ruckert C."/>
        </authorList>
    </citation>
    <scope>NUCLEOTIDE SEQUENCE</scope>
    <source>
        <strain evidence="3">JCM 19831</strain>
    </source>
</reference>
<dbReference type="RefSeq" id="WP_190254879.1">
    <property type="nucleotide sequence ID" value="NZ_BMPI01000048.1"/>
</dbReference>
<accession>A0A917X2U2</accession>